<feature type="domain" description="RecX first three-helical" evidence="8">
    <location>
        <begin position="59"/>
        <end position="98"/>
    </location>
</feature>
<proteinExistence type="inferred from homology"/>
<gene>
    <name evidence="5" type="primary">recX</name>
    <name evidence="9" type="ORF">H9931_02315</name>
</gene>
<reference evidence="9" key="2">
    <citation type="submission" date="2021-04" db="EMBL/GenBank/DDBJ databases">
        <authorList>
            <person name="Gilroy R."/>
        </authorList>
    </citation>
    <scope>NUCLEOTIDE SEQUENCE</scope>
    <source>
        <strain evidence="9">CHK198-12963</strain>
    </source>
</reference>
<comment type="function">
    <text evidence="5">Modulates RecA activity.</text>
</comment>
<evidence type="ECO:0000256" key="5">
    <source>
        <dbReference type="HAMAP-Rule" id="MF_01114"/>
    </source>
</evidence>
<dbReference type="PANTHER" id="PTHR33602">
    <property type="entry name" value="REGULATORY PROTEIN RECX FAMILY PROTEIN"/>
    <property type="match status" value="1"/>
</dbReference>
<dbReference type="EMBL" id="DWWB01000007">
    <property type="protein sequence ID" value="HJC65542.1"/>
    <property type="molecule type" value="Genomic_DNA"/>
</dbReference>
<evidence type="ECO:0000256" key="3">
    <source>
        <dbReference type="ARBA" id="ARBA00018111"/>
    </source>
</evidence>
<feature type="domain" description="RecX third three-helical" evidence="7">
    <location>
        <begin position="151"/>
        <end position="194"/>
    </location>
</feature>
<dbReference type="Pfam" id="PF21982">
    <property type="entry name" value="RecX_HTH1"/>
    <property type="match status" value="1"/>
</dbReference>
<name>A0A9D2PQT8_9FIRM</name>
<comment type="similarity">
    <text evidence="2 5">Belongs to the RecX family.</text>
</comment>
<evidence type="ECO:0000259" key="6">
    <source>
        <dbReference type="Pfam" id="PF02631"/>
    </source>
</evidence>
<sequence length="203" mass="23864">MRVTSIVPVDKRKSKVFLDEDFAFVLYGGELRRYGISEGGQVSEELYRRIVEEVLNKRARERSLYLLQNSDKTESQVRKKLLEEGFPAAVTERTLEFLKHYRYVDDESLAKRYVESKSRVKSRRQMAWELCRKGMDGETVQEALKEGVPEREAISRLIRQKTGGKIPQAQEERRRLYGYLGRKGFSYEDIRSVLGDLEEENWE</sequence>
<dbReference type="InterPro" id="IPR003783">
    <property type="entry name" value="Regulatory_RecX"/>
</dbReference>
<dbReference type="PANTHER" id="PTHR33602:SF1">
    <property type="entry name" value="REGULATORY PROTEIN RECX FAMILY PROTEIN"/>
    <property type="match status" value="1"/>
</dbReference>
<evidence type="ECO:0000259" key="8">
    <source>
        <dbReference type="Pfam" id="PF21982"/>
    </source>
</evidence>
<dbReference type="Pfam" id="PF21981">
    <property type="entry name" value="RecX_HTH3"/>
    <property type="match status" value="1"/>
</dbReference>
<evidence type="ECO:0000313" key="9">
    <source>
        <dbReference type="EMBL" id="HJC65542.1"/>
    </source>
</evidence>
<reference evidence="9" key="1">
    <citation type="journal article" date="2021" name="PeerJ">
        <title>Extensive microbial diversity within the chicken gut microbiome revealed by metagenomics and culture.</title>
        <authorList>
            <person name="Gilroy R."/>
            <person name="Ravi A."/>
            <person name="Getino M."/>
            <person name="Pursley I."/>
            <person name="Horton D.L."/>
            <person name="Alikhan N.F."/>
            <person name="Baker D."/>
            <person name="Gharbi K."/>
            <person name="Hall N."/>
            <person name="Watson M."/>
            <person name="Adriaenssens E.M."/>
            <person name="Foster-Nyarko E."/>
            <person name="Jarju S."/>
            <person name="Secka A."/>
            <person name="Antonio M."/>
            <person name="Oren A."/>
            <person name="Chaudhuri R.R."/>
            <person name="La Ragione R."/>
            <person name="Hildebrand F."/>
            <person name="Pallen M.J."/>
        </authorList>
    </citation>
    <scope>NUCLEOTIDE SEQUENCE</scope>
    <source>
        <strain evidence="9">CHK198-12963</strain>
    </source>
</reference>
<protein>
    <recommendedName>
        <fullName evidence="3 5">Regulatory protein RecX</fullName>
    </recommendedName>
</protein>
<evidence type="ECO:0000256" key="2">
    <source>
        <dbReference type="ARBA" id="ARBA00009695"/>
    </source>
</evidence>
<comment type="subcellular location">
    <subcellularLocation>
        <location evidence="1 5">Cytoplasm</location>
    </subcellularLocation>
</comment>
<evidence type="ECO:0000313" key="10">
    <source>
        <dbReference type="Proteomes" id="UP000823863"/>
    </source>
</evidence>
<dbReference type="InterPro" id="IPR053926">
    <property type="entry name" value="RecX_HTH_1st"/>
</dbReference>
<dbReference type="InterPro" id="IPR053925">
    <property type="entry name" value="RecX_HTH_3rd"/>
</dbReference>
<comment type="caution">
    <text evidence="9">The sequence shown here is derived from an EMBL/GenBank/DDBJ whole genome shotgun (WGS) entry which is preliminary data.</text>
</comment>
<accession>A0A9D2PQT8</accession>
<keyword evidence="4 5" id="KW-0963">Cytoplasm</keyword>
<organism evidence="9 10">
    <name type="scientific">Candidatus Enterocloster excrementigallinarum</name>
    <dbReference type="NCBI Taxonomy" id="2838558"/>
    <lineage>
        <taxon>Bacteria</taxon>
        <taxon>Bacillati</taxon>
        <taxon>Bacillota</taxon>
        <taxon>Clostridia</taxon>
        <taxon>Lachnospirales</taxon>
        <taxon>Lachnospiraceae</taxon>
        <taxon>Enterocloster</taxon>
    </lineage>
</organism>
<evidence type="ECO:0000259" key="7">
    <source>
        <dbReference type="Pfam" id="PF21981"/>
    </source>
</evidence>
<dbReference type="AlphaFoldDB" id="A0A9D2PQT8"/>
<dbReference type="HAMAP" id="MF_01114">
    <property type="entry name" value="RecX"/>
    <property type="match status" value="1"/>
</dbReference>
<dbReference type="GO" id="GO:0005737">
    <property type="term" value="C:cytoplasm"/>
    <property type="evidence" value="ECO:0007669"/>
    <property type="project" value="UniProtKB-SubCell"/>
</dbReference>
<evidence type="ECO:0000256" key="1">
    <source>
        <dbReference type="ARBA" id="ARBA00004496"/>
    </source>
</evidence>
<dbReference type="InterPro" id="IPR036388">
    <property type="entry name" value="WH-like_DNA-bd_sf"/>
</dbReference>
<feature type="domain" description="RecX second three-helical" evidence="6">
    <location>
        <begin position="105"/>
        <end position="144"/>
    </location>
</feature>
<dbReference type="Gene3D" id="1.10.10.10">
    <property type="entry name" value="Winged helix-like DNA-binding domain superfamily/Winged helix DNA-binding domain"/>
    <property type="match status" value="3"/>
</dbReference>
<dbReference type="GO" id="GO:0006282">
    <property type="term" value="P:regulation of DNA repair"/>
    <property type="evidence" value="ECO:0007669"/>
    <property type="project" value="UniProtKB-UniRule"/>
</dbReference>
<evidence type="ECO:0000256" key="4">
    <source>
        <dbReference type="ARBA" id="ARBA00022490"/>
    </source>
</evidence>
<dbReference type="Pfam" id="PF02631">
    <property type="entry name" value="RecX_HTH2"/>
    <property type="match status" value="1"/>
</dbReference>
<dbReference type="Proteomes" id="UP000823863">
    <property type="component" value="Unassembled WGS sequence"/>
</dbReference>
<dbReference type="InterPro" id="IPR053924">
    <property type="entry name" value="RecX_HTH_2nd"/>
</dbReference>